<feature type="domain" description="RNase H type-1" evidence="3">
    <location>
        <begin position="585"/>
        <end position="700"/>
    </location>
</feature>
<dbReference type="GO" id="GO:0004523">
    <property type="term" value="F:RNA-DNA hybrid ribonuclease activity"/>
    <property type="evidence" value="ECO:0007669"/>
    <property type="project" value="InterPro"/>
</dbReference>
<dbReference type="CDD" id="cd06222">
    <property type="entry name" value="RNase_H_like"/>
    <property type="match status" value="1"/>
</dbReference>
<comment type="caution">
    <text evidence="4">The sequence shown here is derived from an EMBL/GenBank/DDBJ whole genome shotgun (WGS) entry which is preliminary data.</text>
</comment>
<dbReference type="OMA" id="FEATIGH"/>
<dbReference type="Pfam" id="PF13456">
    <property type="entry name" value="RVT_3"/>
    <property type="match status" value="1"/>
</dbReference>
<evidence type="ECO:0000313" key="4">
    <source>
        <dbReference type="EMBL" id="PHT95638.1"/>
    </source>
</evidence>
<dbReference type="Gene3D" id="3.60.10.10">
    <property type="entry name" value="Endonuclease/exonuclease/phosphatase"/>
    <property type="match status" value="1"/>
</dbReference>
<dbReference type="AlphaFoldDB" id="A0A2G3AN43"/>
<evidence type="ECO:0000256" key="1">
    <source>
        <dbReference type="SAM" id="MobiDB-lite"/>
    </source>
</evidence>
<accession>A0A2G3AN43</accession>
<dbReference type="InterPro" id="IPR036397">
    <property type="entry name" value="RNaseH_sf"/>
</dbReference>
<dbReference type="InterPro" id="IPR036691">
    <property type="entry name" value="Endo/exonu/phosph_ase_sf"/>
</dbReference>
<dbReference type="Proteomes" id="UP000222542">
    <property type="component" value="Unassembled WGS sequence"/>
</dbReference>
<dbReference type="InterPro" id="IPR044730">
    <property type="entry name" value="RNase_H-like_dom_plant"/>
</dbReference>
<dbReference type="SUPFAM" id="SSF56219">
    <property type="entry name" value="DNase I-like"/>
    <property type="match status" value="1"/>
</dbReference>
<protein>
    <submittedName>
        <fullName evidence="4">Uncharacterized protein</fullName>
    </submittedName>
</protein>
<dbReference type="Gramene" id="PHT95638">
    <property type="protein sequence ID" value="PHT95638"/>
    <property type="gene ID" value="T459_03520"/>
</dbReference>
<gene>
    <name evidence="4" type="ORF">T459_03520</name>
</gene>
<dbReference type="PANTHER" id="PTHR35218">
    <property type="entry name" value="RNASE H DOMAIN-CONTAINING PROTEIN"/>
    <property type="match status" value="1"/>
</dbReference>
<dbReference type="Pfam" id="PF03372">
    <property type="entry name" value="Exo_endo_phos"/>
    <property type="match status" value="1"/>
</dbReference>
<proteinExistence type="predicted"/>
<keyword evidence="5" id="KW-1185">Reference proteome</keyword>
<dbReference type="Gene3D" id="3.30.420.10">
    <property type="entry name" value="Ribonuclease H-like superfamily/Ribonuclease H"/>
    <property type="match status" value="1"/>
</dbReference>
<dbReference type="InterPro" id="IPR005135">
    <property type="entry name" value="Endo/exonuclease/phosphatase"/>
</dbReference>
<evidence type="ECO:0000259" key="3">
    <source>
        <dbReference type="Pfam" id="PF13456"/>
    </source>
</evidence>
<dbReference type="InterPro" id="IPR002156">
    <property type="entry name" value="RNaseH_domain"/>
</dbReference>
<evidence type="ECO:0000259" key="2">
    <source>
        <dbReference type="Pfam" id="PF03372"/>
    </source>
</evidence>
<feature type="region of interest" description="Disordered" evidence="1">
    <location>
        <begin position="1"/>
        <end position="40"/>
    </location>
</feature>
<dbReference type="PANTHER" id="PTHR35218:SF8">
    <property type="entry name" value="ENDONUCLEASE_EXONUCLEASE_PHOSPHATASE"/>
    <property type="match status" value="1"/>
</dbReference>
<feature type="compositionally biased region" description="Basic and acidic residues" evidence="1">
    <location>
        <begin position="11"/>
        <end position="20"/>
    </location>
</feature>
<feature type="domain" description="Endonuclease/exonuclease/phosphatase" evidence="2">
    <location>
        <begin position="115"/>
        <end position="301"/>
    </location>
</feature>
<reference evidence="4 5" key="1">
    <citation type="journal article" date="2014" name="Nat. Genet.">
        <title>Genome sequence of the hot pepper provides insights into the evolution of pungency in Capsicum species.</title>
        <authorList>
            <person name="Kim S."/>
            <person name="Park M."/>
            <person name="Yeom S.I."/>
            <person name="Kim Y.M."/>
            <person name="Lee J.M."/>
            <person name="Lee H.A."/>
            <person name="Seo E."/>
            <person name="Choi J."/>
            <person name="Cheong K."/>
            <person name="Kim K.T."/>
            <person name="Jung K."/>
            <person name="Lee G.W."/>
            <person name="Oh S.K."/>
            <person name="Bae C."/>
            <person name="Kim S.B."/>
            <person name="Lee H.Y."/>
            <person name="Kim S.Y."/>
            <person name="Kim M.S."/>
            <person name="Kang B.C."/>
            <person name="Jo Y.D."/>
            <person name="Yang H.B."/>
            <person name="Jeong H.J."/>
            <person name="Kang W.H."/>
            <person name="Kwon J.K."/>
            <person name="Shin C."/>
            <person name="Lim J.Y."/>
            <person name="Park J.H."/>
            <person name="Huh J.H."/>
            <person name="Kim J.S."/>
            <person name="Kim B.D."/>
            <person name="Cohen O."/>
            <person name="Paran I."/>
            <person name="Suh M.C."/>
            <person name="Lee S.B."/>
            <person name="Kim Y.K."/>
            <person name="Shin Y."/>
            <person name="Noh S.J."/>
            <person name="Park J."/>
            <person name="Seo Y.S."/>
            <person name="Kwon S.Y."/>
            <person name="Kim H.A."/>
            <person name="Park J.M."/>
            <person name="Kim H.J."/>
            <person name="Choi S.B."/>
            <person name="Bosland P.W."/>
            <person name="Reeves G."/>
            <person name="Jo S.H."/>
            <person name="Lee B.W."/>
            <person name="Cho H.T."/>
            <person name="Choi H.S."/>
            <person name="Lee M.S."/>
            <person name="Yu Y."/>
            <person name="Do Choi Y."/>
            <person name="Park B.S."/>
            <person name="van Deynze A."/>
            <person name="Ashrafi H."/>
            <person name="Hill T."/>
            <person name="Kim W.T."/>
            <person name="Pai H.S."/>
            <person name="Ahn H.K."/>
            <person name="Yeam I."/>
            <person name="Giovannoni J.J."/>
            <person name="Rose J.K."/>
            <person name="Sorensen I."/>
            <person name="Lee S.J."/>
            <person name="Kim R.W."/>
            <person name="Choi I.Y."/>
            <person name="Choi B.S."/>
            <person name="Lim J.S."/>
            <person name="Lee Y.H."/>
            <person name="Choi D."/>
        </authorList>
    </citation>
    <scope>NUCLEOTIDE SEQUENCE [LARGE SCALE GENOMIC DNA]</scope>
    <source>
        <strain evidence="5">cv. CM334</strain>
    </source>
</reference>
<sequence>MGMSESPPLTEGHRHGEPEVLPKCSGDAGRDDNGEEMDGWQIPAPSVIINYDSSSQLPVENSAYPSCTPLPCSETFPKQLSSNGAEFERAPISDLLILCSEPGATTPVVAGSSPDRDFRLNFRDLLELHKPALVVLLETHRDNHQSMPYEFHFLNVAAVPAEGQTGGIAILCKADILNVTEVALTHQEIHCMVQVLPSNNKWFFSAIYVCNNMSHHLLLWENIKCLTDSYSGPWLMGGDFNEASRASEKFGGVAANRNRITHFSECLNHCRMIDLGFSGSKFTWTNYYRNNRTILERLDRVNANAEWLELFFEATIGHLPQTHSNHCPLLLSLSPPVNIPSKPFRLESMWLSHPQFYSLITDSWSDMNNSLLPSIFKFLQKVSVWNKEIFGNIFAKKKTHSGETEPLDMPLSSFLHDLESSLTREYNSLLRAEHEFWRLKAAGEYFSVLESVEIRLEPMPIEATVVPGAVKPIWEQLGIMRQIQGLVSNHALHSGWLQKIFNFQTVQTGPLQIPHKILLGYSLRLIWLAQNSYVFDNAIFQISIAAIRAFATKFWLLTEKSKPSLHNMTLYVKWQPPSPNSVMLNTNATFDDTIRLASAVGIFRNSMSDWLFGYKITVFALSPGEAELHALRIGLEIAIQYHFTNLEMNVDCFQLVTLLNTAVEDNSNLCSDCRSLMHSLHDLPLSHVYKEQNKMADTLTRIIISTTNSTSLLWDPPPSTLDIL</sequence>
<reference evidence="4 5" key="2">
    <citation type="journal article" date="2017" name="Genome Biol.">
        <title>New reference genome sequences of hot pepper reveal the massive evolution of plant disease-resistance genes by retroduplication.</title>
        <authorList>
            <person name="Kim S."/>
            <person name="Park J."/>
            <person name="Yeom S.I."/>
            <person name="Kim Y.M."/>
            <person name="Seo E."/>
            <person name="Kim K.T."/>
            <person name="Kim M.S."/>
            <person name="Lee J.M."/>
            <person name="Cheong K."/>
            <person name="Shin H.S."/>
            <person name="Kim S.B."/>
            <person name="Han K."/>
            <person name="Lee J."/>
            <person name="Park M."/>
            <person name="Lee H.A."/>
            <person name="Lee H.Y."/>
            <person name="Lee Y."/>
            <person name="Oh S."/>
            <person name="Lee J.H."/>
            <person name="Choi E."/>
            <person name="Choi E."/>
            <person name="Lee S.E."/>
            <person name="Jeon J."/>
            <person name="Kim H."/>
            <person name="Choi G."/>
            <person name="Song H."/>
            <person name="Lee J."/>
            <person name="Lee S.C."/>
            <person name="Kwon J.K."/>
            <person name="Lee H.Y."/>
            <person name="Koo N."/>
            <person name="Hong Y."/>
            <person name="Kim R.W."/>
            <person name="Kang W.H."/>
            <person name="Huh J.H."/>
            <person name="Kang B.C."/>
            <person name="Yang T.J."/>
            <person name="Lee Y.H."/>
            <person name="Bennetzen J.L."/>
            <person name="Choi D."/>
        </authorList>
    </citation>
    <scope>NUCLEOTIDE SEQUENCE [LARGE SCALE GENOMIC DNA]</scope>
    <source>
        <strain evidence="5">cv. CM334</strain>
    </source>
</reference>
<name>A0A2G3AN43_CAPAN</name>
<evidence type="ECO:0000313" key="5">
    <source>
        <dbReference type="Proteomes" id="UP000222542"/>
    </source>
</evidence>
<dbReference type="EMBL" id="AYRZ02000001">
    <property type="protein sequence ID" value="PHT95638.1"/>
    <property type="molecule type" value="Genomic_DNA"/>
</dbReference>
<organism evidence="4 5">
    <name type="scientific">Capsicum annuum</name>
    <name type="common">Capsicum pepper</name>
    <dbReference type="NCBI Taxonomy" id="4072"/>
    <lineage>
        <taxon>Eukaryota</taxon>
        <taxon>Viridiplantae</taxon>
        <taxon>Streptophyta</taxon>
        <taxon>Embryophyta</taxon>
        <taxon>Tracheophyta</taxon>
        <taxon>Spermatophyta</taxon>
        <taxon>Magnoliopsida</taxon>
        <taxon>eudicotyledons</taxon>
        <taxon>Gunneridae</taxon>
        <taxon>Pentapetalae</taxon>
        <taxon>asterids</taxon>
        <taxon>lamiids</taxon>
        <taxon>Solanales</taxon>
        <taxon>Solanaceae</taxon>
        <taxon>Solanoideae</taxon>
        <taxon>Capsiceae</taxon>
        <taxon>Capsicum</taxon>
    </lineage>
</organism>
<dbReference type="GO" id="GO:0003676">
    <property type="term" value="F:nucleic acid binding"/>
    <property type="evidence" value="ECO:0007669"/>
    <property type="project" value="InterPro"/>
</dbReference>